<gene>
    <name evidence="4" type="ORF">ABTW24_23985</name>
    <name evidence="5" type="ORF">NCTC11429_04610</name>
</gene>
<proteinExistence type="predicted"/>
<dbReference type="InterPro" id="IPR053147">
    <property type="entry name" value="Hsp_HslJ-like"/>
</dbReference>
<dbReference type="EMBL" id="LR590484">
    <property type="protein sequence ID" value="VTR52545.1"/>
    <property type="molecule type" value="Genomic_DNA"/>
</dbReference>
<dbReference type="InterPro" id="IPR038670">
    <property type="entry name" value="HslJ-like_sf"/>
</dbReference>
<dbReference type="GeneID" id="78465187"/>
<organism evidence="5 6">
    <name type="scientific">Sphingobacterium thalpophilum</name>
    <dbReference type="NCBI Taxonomy" id="259"/>
    <lineage>
        <taxon>Bacteria</taxon>
        <taxon>Pseudomonadati</taxon>
        <taxon>Bacteroidota</taxon>
        <taxon>Sphingobacteriia</taxon>
        <taxon>Sphingobacteriales</taxon>
        <taxon>Sphingobacteriaceae</taxon>
        <taxon>Sphingobacterium</taxon>
    </lineage>
</organism>
<evidence type="ECO:0000313" key="4">
    <source>
        <dbReference type="EMBL" id="MEZ0454671.1"/>
    </source>
</evidence>
<sequence length="271" mass="30672">MKKLRSFYLPLLLFFLSSDKLLALSNSFRIKVGTAYAVTPAYRGKCYNSNNWENFDIESRRFDHRPKSDNFIGVQDTVIWQVGDTYVNGQVLGRLKCLQVKSAKKERWDYITAPILGFDYEEGYTYTIKVKQTKAKNADSTQYELLDIISKKRVTALPSVASFLARFKWNLLQLNGKDVSSSRASIGFDAKNGTVAGSTGCNKFWGDFTIMGDRISFSHLASTMRACSGASIENDFFAVVEQRQIQFDIAEQTLNLYLDGKLVMIFGLERG</sequence>
<evidence type="ECO:0000313" key="6">
    <source>
        <dbReference type="Proteomes" id="UP000308196"/>
    </source>
</evidence>
<dbReference type="KEGG" id="stha:NCTC11429_04610"/>
<dbReference type="Pfam" id="PF14302">
    <property type="entry name" value="DUF4377"/>
    <property type="match status" value="1"/>
</dbReference>
<evidence type="ECO:0000259" key="2">
    <source>
        <dbReference type="Pfam" id="PF03724"/>
    </source>
</evidence>
<keyword evidence="7" id="KW-1185">Reference proteome</keyword>
<reference evidence="5 6" key="1">
    <citation type="submission" date="2019-05" db="EMBL/GenBank/DDBJ databases">
        <authorList>
            <consortium name="Pathogen Informatics"/>
        </authorList>
    </citation>
    <scope>NUCLEOTIDE SEQUENCE [LARGE SCALE GENOMIC DNA]</scope>
    <source>
        <strain evidence="5 6">NCTC11429</strain>
    </source>
</reference>
<feature type="chain" id="PRO_5020663008" evidence="1">
    <location>
        <begin position="24"/>
        <end position="271"/>
    </location>
</feature>
<dbReference type="PANTHER" id="PTHR35535:SF1">
    <property type="entry name" value="HEAT SHOCK PROTEIN HSLJ"/>
    <property type="match status" value="1"/>
</dbReference>
<feature type="signal peptide" evidence="1">
    <location>
        <begin position="1"/>
        <end position="23"/>
    </location>
</feature>
<keyword evidence="1" id="KW-0732">Signal</keyword>
<dbReference type="EMBL" id="JBEOQB010000008">
    <property type="protein sequence ID" value="MEZ0454671.1"/>
    <property type="molecule type" value="Genomic_DNA"/>
</dbReference>
<dbReference type="InterPro" id="IPR005184">
    <property type="entry name" value="DUF306_Meta_HslJ"/>
</dbReference>
<accession>A0A4U9VXY9</accession>
<dbReference type="Pfam" id="PF03724">
    <property type="entry name" value="META"/>
    <property type="match status" value="1"/>
</dbReference>
<feature type="domain" description="DUF4377" evidence="3">
    <location>
        <begin position="86"/>
        <end position="151"/>
    </location>
</feature>
<name>A0A4U9VXY9_9SPHI</name>
<dbReference type="STRING" id="1123265.GCA_000686625_03458"/>
<dbReference type="AlphaFoldDB" id="A0A4U9VXY9"/>
<evidence type="ECO:0000313" key="5">
    <source>
        <dbReference type="EMBL" id="VTR52545.1"/>
    </source>
</evidence>
<dbReference type="RefSeq" id="WP_028070215.1">
    <property type="nucleotide sequence ID" value="NZ_CP141191.1"/>
</dbReference>
<dbReference type="InterPro" id="IPR025485">
    <property type="entry name" value="DUF4377"/>
</dbReference>
<dbReference type="Proteomes" id="UP001566204">
    <property type="component" value="Unassembled WGS sequence"/>
</dbReference>
<dbReference type="Proteomes" id="UP000308196">
    <property type="component" value="Chromosome"/>
</dbReference>
<evidence type="ECO:0000256" key="1">
    <source>
        <dbReference type="SAM" id="SignalP"/>
    </source>
</evidence>
<dbReference type="PANTHER" id="PTHR35535">
    <property type="entry name" value="HEAT SHOCK PROTEIN HSLJ"/>
    <property type="match status" value="1"/>
</dbReference>
<feature type="domain" description="DUF306" evidence="2">
    <location>
        <begin position="166"/>
        <end position="262"/>
    </location>
</feature>
<protein>
    <submittedName>
        <fullName evidence="4 5">META domain</fullName>
    </submittedName>
</protein>
<evidence type="ECO:0000259" key="3">
    <source>
        <dbReference type="Pfam" id="PF14302"/>
    </source>
</evidence>
<dbReference type="Gene3D" id="2.40.128.270">
    <property type="match status" value="1"/>
</dbReference>
<reference evidence="4 7" key="2">
    <citation type="submission" date="2024-06" db="EMBL/GenBank/DDBJ databases">
        <title>Soil Sphingobacterium thalpophilum.</title>
        <authorList>
            <person name="Yang J."/>
            <person name="Li J."/>
        </authorList>
    </citation>
    <scope>NUCLEOTIDE SEQUENCE [LARGE SCALE GENOMIC DNA]</scope>
    <source>
        <strain evidence="4 7">22g91tb</strain>
    </source>
</reference>
<evidence type="ECO:0000313" key="7">
    <source>
        <dbReference type="Proteomes" id="UP001566204"/>
    </source>
</evidence>